<comment type="similarity">
    <text evidence="2">Belongs to the major facilitator superfamily. EmrB family.</text>
</comment>
<evidence type="ECO:0000256" key="5">
    <source>
        <dbReference type="ARBA" id="ARBA00022692"/>
    </source>
</evidence>
<keyword evidence="5 8" id="KW-0812">Transmembrane</keyword>
<feature type="transmembrane region" description="Helical" evidence="8">
    <location>
        <begin position="21"/>
        <end position="48"/>
    </location>
</feature>
<dbReference type="Gene3D" id="1.20.1720.10">
    <property type="entry name" value="Multidrug resistance protein D"/>
    <property type="match status" value="1"/>
</dbReference>
<dbReference type="EMBL" id="JACIFD010000014">
    <property type="protein sequence ID" value="MBB4072026.1"/>
    <property type="molecule type" value="Genomic_DNA"/>
</dbReference>
<keyword evidence="3" id="KW-0813">Transport</keyword>
<comment type="subcellular location">
    <subcellularLocation>
        <location evidence="1">Cell membrane</location>
        <topology evidence="1">Multi-pass membrane protein</topology>
    </subcellularLocation>
</comment>
<dbReference type="SUPFAM" id="SSF103473">
    <property type="entry name" value="MFS general substrate transporter"/>
    <property type="match status" value="1"/>
</dbReference>
<feature type="transmembrane region" description="Helical" evidence="8">
    <location>
        <begin position="448"/>
        <end position="468"/>
    </location>
</feature>
<feature type="transmembrane region" description="Helical" evidence="8">
    <location>
        <begin position="419"/>
        <end position="442"/>
    </location>
</feature>
<dbReference type="RefSeq" id="WP_183304947.1">
    <property type="nucleotide sequence ID" value="NZ_JACIFD010000014.1"/>
</dbReference>
<evidence type="ECO:0000313" key="10">
    <source>
        <dbReference type="EMBL" id="MBB4072026.1"/>
    </source>
</evidence>
<feature type="transmembrane region" description="Helical" evidence="8">
    <location>
        <begin position="88"/>
        <end position="111"/>
    </location>
</feature>
<reference evidence="10" key="1">
    <citation type="submission" date="2020-08" db="EMBL/GenBank/DDBJ databases">
        <title>Sequencing the genomes of 1000 actinobacteria strains.</title>
        <authorList>
            <person name="Klenk H.-P."/>
        </authorList>
    </citation>
    <scope>NUCLEOTIDE SEQUENCE [LARGE SCALE GENOMIC DNA]</scope>
    <source>
        <strain evidence="10">DSM 27064</strain>
    </source>
</reference>
<feature type="transmembrane region" description="Helical" evidence="8">
    <location>
        <begin position="60"/>
        <end position="81"/>
    </location>
</feature>
<keyword evidence="11" id="KW-1185">Reference proteome</keyword>
<feature type="transmembrane region" description="Helical" evidence="8">
    <location>
        <begin position="345"/>
        <end position="371"/>
    </location>
</feature>
<dbReference type="PANTHER" id="PTHR42718:SF9">
    <property type="entry name" value="MAJOR FACILITATOR SUPERFAMILY MULTIDRUG TRANSPORTER MFSC"/>
    <property type="match status" value="1"/>
</dbReference>
<dbReference type="InterPro" id="IPR020846">
    <property type="entry name" value="MFS_dom"/>
</dbReference>
<feature type="transmembrane region" description="Helical" evidence="8">
    <location>
        <begin position="207"/>
        <end position="226"/>
    </location>
</feature>
<evidence type="ECO:0000313" key="11">
    <source>
        <dbReference type="Proteomes" id="UP000571183"/>
    </source>
</evidence>
<dbReference type="Gene3D" id="1.20.1250.20">
    <property type="entry name" value="MFS general substrate transporter like domains"/>
    <property type="match status" value="1"/>
</dbReference>
<evidence type="ECO:0000256" key="3">
    <source>
        <dbReference type="ARBA" id="ARBA00022448"/>
    </source>
</evidence>
<evidence type="ECO:0000259" key="9">
    <source>
        <dbReference type="PROSITE" id="PS50850"/>
    </source>
</evidence>
<keyword evidence="4" id="KW-1003">Cell membrane</keyword>
<organism evidence="10 11">
    <name type="scientific">Canibacter oris</name>
    <dbReference type="NCBI Taxonomy" id="1365628"/>
    <lineage>
        <taxon>Bacteria</taxon>
        <taxon>Bacillati</taxon>
        <taxon>Actinomycetota</taxon>
        <taxon>Actinomycetes</taxon>
        <taxon>Micrococcales</taxon>
        <taxon>Microbacteriaceae</taxon>
        <taxon>Canibacter</taxon>
    </lineage>
</organism>
<evidence type="ECO:0000256" key="6">
    <source>
        <dbReference type="ARBA" id="ARBA00022989"/>
    </source>
</evidence>
<dbReference type="PANTHER" id="PTHR42718">
    <property type="entry name" value="MAJOR FACILITATOR SUPERFAMILY MULTIDRUG TRANSPORTER MFSC"/>
    <property type="match status" value="1"/>
</dbReference>
<feature type="transmembrane region" description="Helical" evidence="8">
    <location>
        <begin position="315"/>
        <end position="333"/>
    </location>
</feature>
<sequence>MVTVETPAAPAAAKLDPRNNIAIWVLLTAAFVVILNETVMGVALPVLLDELQITASQGQWLTTAFLLTMSVTIPITGALIQRMTTRKLFFTAMSLFLTGTLIAATAPGFLLLLLGRIVQAVGTAITMPLLMTTVITVVPPQIRGRVMGRVSLVIAVAPALGPTISGLILEHLPWRFLFILILPVISVATLIAFKFLPNLGQPRRAPLDGYSILLSVVGFGSLVYGLSAFGEVRDGSLLVPLLVVVLGVLGVVLFVWRQVALIRHEEPLLDLRVFTFRPYRFGSILLAFCMMAMFGTIVLLPLYTANVLHMTTLQIGLLLLPGGLIMGLMGPVAGRLVDKHGARTVLLPGIIITAAALWMFTLFGVATPYWYVQAAHLLFSIGLTGIFTPVFSTALGSLPPHLASHGSATISTLQQVSGALGIALFVAIYGVVAQLSGGATAAAQASGMQAAFVTAAVLLTLVIPLTFLMPKRPLAQQHAAVDATNADPSVVDANAAPDAANT</sequence>
<dbReference type="PROSITE" id="PS50850">
    <property type="entry name" value="MFS"/>
    <property type="match status" value="1"/>
</dbReference>
<feature type="transmembrane region" description="Helical" evidence="8">
    <location>
        <begin position="238"/>
        <end position="260"/>
    </location>
</feature>
<feature type="domain" description="Major facilitator superfamily (MFS) profile" evidence="9">
    <location>
        <begin position="22"/>
        <end position="473"/>
    </location>
</feature>
<name>A0A840DSC6_9MICO</name>
<feature type="transmembrane region" description="Helical" evidence="8">
    <location>
        <begin position="377"/>
        <end position="398"/>
    </location>
</feature>
<dbReference type="PRINTS" id="PR01036">
    <property type="entry name" value="TCRTETB"/>
</dbReference>
<dbReference type="GO" id="GO:0022857">
    <property type="term" value="F:transmembrane transporter activity"/>
    <property type="evidence" value="ECO:0007669"/>
    <property type="project" value="InterPro"/>
</dbReference>
<gene>
    <name evidence="10" type="ORF">F5897_001349</name>
</gene>
<feature type="transmembrane region" description="Helical" evidence="8">
    <location>
        <begin position="150"/>
        <end position="169"/>
    </location>
</feature>
<feature type="transmembrane region" description="Helical" evidence="8">
    <location>
        <begin position="175"/>
        <end position="195"/>
    </location>
</feature>
<accession>A0A840DSC6</accession>
<dbReference type="Proteomes" id="UP000571183">
    <property type="component" value="Unassembled WGS sequence"/>
</dbReference>
<feature type="transmembrane region" description="Helical" evidence="8">
    <location>
        <begin position="281"/>
        <end position="303"/>
    </location>
</feature>
<dbReference type="GO" id="GO:0005886">
    <property type="term" value="C:plasma membrane"/>
    <property type="evidence" value="ECO:0007669"/>
    <property type="project" value="UniProtKB-SubCell"/>
</dbReference>
<evidence type="ECO:0000256" key="7">
    <source>
        <dbReference type="ARBA" id="ARBA00023136"/>
    </source>
</evidence>
<dbReference type="Pfam" id="PF07690">
    <property type="entry name" value="MFS_1"/>
    <property type="match status" value="1"/>
</dbReference>
<dbReference type="NCBIfam" id="TIGR00711">
    <property type="entry name" value="efflux_EmrB"/>
    <property type="match status" value="1"/>
</dbReference>
<proteinExistence type="inferred from homology"/>
<feature type="transmembrane region" description="Helical" evidence="8">
    <location>
        <begin position="117"/>
        <end position="138"/>
    </location>
</feature>
<evidence type="ECO:0000256" key="2">
    <source>
        <dbReference type="ARBA" id="ARBA00008537"/>
    </source>
</evidence>
<keyword evidence="7 8" id="KW-0472">Membrane</keyword>
<dbReference type="InterPro" id="IPR011701">
    <property type="entry name" value="MFS"/>
</dbReference>
<dbReference type="AlphaFoldDB" id="A0A840DSC6"/>
<dbReference type="InterPro" id="IPR036259">
    <property type="entry name" value="MFS_trans_sf"/>
</dbReference>
<evidence type="ECO:0000256" key="1">
    <source>
        <dbReference type="ARBA" id="ARBA00004651"/>
    </source>
</evidence>
<evidence type="ECO:0000256" key="8">
    <source>
        <dbReference type="SAM" id="Phobius"/>
    </source>
</evidence>
<dbReference type="InterPro" id="IPR004638">
    <property type="entry name" value="EmrB-like"/>
</dbReference>
<evidence type="ECO:0000256" key="4">
    <source>
        <dbReference type="ARBA" id="ARBA00022475"/>
    </source>
</evidence>
<comment type="caution">
    <text evidence="10">The sequence shown here is derived from an EMBL/GenBank/DDBJ whole genome shotgun (WGS) entry which is preliminary data.</text>
</comment>
<keyword evidence="6 8" id="KW-1133">Transmembrane helix</keyword>
<protein>
    <submittedName>
        <fullName evidence="10">DHA2 family lincomycin resistance protein-like MFS transporter</fullName>
    </submittedName>
</protein>